<gene>
    <name evidence="5" type="primary">TPI1</name>
    <name evidence="5" type="ORF">MHBO_002115</name>
</gene>
<dbReference type="InterPro" id="IPR000652">
    <property type="entry name" value="Triosephosphate_isomerase"/>
</dbReference>
<comment type="pathway">
    <text evidence="4">Carbohydrate degradation; glycolysis; D-glyceraldehyde 3-phosphate from glycerone phosphate: step 1/1.</text>
</comment>
<reference evidence="5 6" key="1">
    <citation type="journal article" date="2024" name="BMC Biol.">
        <title>Comparative genomics of Ascetosporea gives new insight into the evolutionary basis for animal parasitism in Rhizaria.</title>
        <authorList>
            <person name="Hiltunen Thoren M."/>
            <person name="Onut-Brannstrom I."/>
            <person name="Alfjorden A."/>
            <person name="Peckova H."/>
            <person name="Swords F."/>
            <person name="Hooper C."/>
            <person name="Holzer A.S."/>
            <person name="Bass D."/>
            <person name="Burki F."/>
        </authorList>
    </citation>
    <scope>NUCLEOTIDE SEQUENCE [LARGE SCALE GENOMIC DNA]</scope>
    <source>
        <strain evidence="5">20-A016</strain>
    </source>
</reference>
<comment type="similarity">
    <text evidence="1 4">Belongs to the triosephosphate isomerase family.</text>
</comment>
<keyword evidence="3 4" id="KW-0413">Isomerase</keyword>
<evidence type="ECO:0000256" key="3">
    <source>
        <dbReference type="ARBA" id="ARBA00023235"/>
    </source>
</evidence>
<organism evidence="5 6">
    <name type="scientific">Bonamia ostreae</name>
    <dbReference type="NCBI Taxonomy" id="126728"/>
    <lineage>
        <taxon>Eukaryota</taxon>
        <taxon>Sar</taxon>
        <taxon>Rhizaria</taxon>
        <taxon>Endomyxa</taxon>
        <taxon>Ascetosporea</taxon>
        <taxon>Haplosporida</taxon>
        <taxon>Bonamia</taxon>
    </lineage>
</organism>
<dbReference type="InterPro" id="IPR035990">
    <property type="entry name" value="TIM_sf"/>
</dbReference>
<keyword evidence="4" id="KW-0312">Gluconeogenesis</keyword>
<evidence type="ECO:0000256" key="4">
    <source>
        <dbReference type="RuleBase" id="RU363013"/>
    </source>
</evidence>
<dbReference type="SUPFAM" id="SSF51351">
    <property type="entry name" value="Triosephosphate isomerase (TIM)"/>
    <property type="match status" value="1"/>
</dbReference>
<dbReference type="CDD" id="cd00311">
    <property type="entry name" value="TIM"/>
    <property type="match status" value="1"/>
</dbReference>
<dbReference type="EMBL" id="JBDODL010000676">
    <property type="protein sequence ID" value="MES1920447.1"/>
    <property type="molecule type" value="Genomic_DNA"/>
</dbReference>
<dbReference type="Gene3D" id="3.20.20.70">
    <property type="entry name" value="Aldolase class I"/>
    <property type="match status" value="1"/>
</dbReference>
<comment type="catalytic activity">
    <reaction evidence="4">
        <text>D-glyceraldehyde 3-phosphate = dihydroxyacetone phosphate</text>
        <dbReference type="Rhea" id="RHEA:18585"/>
        <dbReference type="ChEBI" id="CHEBI:57642"/>
        <dbReference type="ChEBI" id="CHEBI:59776"/>
        <dbReference type="EC" id="5.3.1.1"/>
    </reaction>
</comment>
<sequence>MDNSRIFIGGNWKSNCSLEKAEKLTKELISELSKMDKNMKENKYVVISPPFVYLKEINELVKRTKFAKFNFAVSAQNCSETGNGAYTGEISTEMLKSIDVKWVIVGHSERRSLFCENDNTIAQKISLCMKEKLSVIACIGETLKERKNGQLEEILNRQLEGIQNSQNLDWSKIVIAYEPVWAIGTGEVATPEQAQKVHCFIRKWLNKRVSPEIANTIRIIYGG</sequence>
<comment type="subunit">
    <text evidence="2">Homodimer.</text>
</comment>
<dbReference type="Proteomes" id="UP001439008">
    <property type="component" value="Unassembled WGS sequence"/>
</dbReference>
<comment type="pathway">
    <text evidence="4">Carbohydrate biosynthesis; gluconeogenesis.</text>
</comment>
<dbReference type="PROSITE" id="PS00171">
    <property type="entry name" value="TIM_1"/>
    <property type="match status" value="1"/>
</dbReference>
<dbReference type="PROSITE" id="PS51440">
    <property type="entry name" value="TIM_2"/>
    <property type="match status" value="1"/>
</dbReference>
<dbReference type="InterPro" id="IPR013785">
    <property type="entry name" value="Aldolase_TIM"/>
</dbReference>
<dbReference type="GO" id="GO:0004807">
    <property type="term" value="F:triose-phosphate isomerase activity"/>
    <property type="evidence" value="ECO:0007669"/>
    <property type="project" value="UniProtKB-EC"/>
</dbReference>
<dbReference type="InterPro" id="IPR020861">
    <property type="entry name" value="Triosephosphate_isomerase_AS"/>
</dbReference>
<dbReference type="EC" id="5.3.1.1" evidence="4"/>
<keyword evidence="4" id="KW-0324">Glycolysis</keyword>
<dbReference type="NCBIfam" id="TIGR00419">
    <property type="entry name" value="tim"/>
    <property type="match status" value="1"/>
</dbReference>
<evidence type="ECO:0000256" key="2">
    <source>
        <dbReference type="ARBA" id="ARBA00011738"/>
    </source>
</evidence>
<evidence type="ECO:0000313" key="6">
    <source>
        <dbReference type="Proteomes" id="UP001439008"/>
    </source>
</evidence>
<proteinExistence type="inferred from homology"/>
<comment type="caution">
    <text evidence="5">The sequence shown here is derived from an EMBL/GenBank/DDBJ whole genome shotgun (WGS) entry which is preliminary data.</text>
</comment>
<protein>
    <recommendedName>
        <fullName evidence="4">Triosephosphate isomerase</fullName>
        <ecNumber evidence="4">5.3.1.1</ecNumber>
    </recommendedName>
</protein>
<name>A0ABV2ALA1_9EUKA</name>
<evidence type="ECO:0000313" key="5">
    <source>
        <dbReference type="EMBL" id="MES1920447.1"/>
    </source>
</evidence>
<dbReference type="PANTHER" id="PTHR21139">
    <property type="entry name" value="TRIOSEPHOSPHATE ISOMERASE"/>
    <property type="match status" value="1"/>
</dbReference>
<accession>A0ABV2ALA1</accession>
<keyword evidence="6" id="KW-1185">Reference proteome</keyword>
<evidence type="ECO:0000256" key="1">
    <source>
        <dbReference type="ARBA" id="ARBA00007422"/>
    </source>
</evidence>
<dbReference type="Pfam" id="PF00121">
    <property type="entry name" value="TIM"/>
    <property type="match status" value="1"/>
</dbReference>
<dbReference type="PANTHER" id="PTHR21139:SF2">
    <property type="entry name" value="TRIOSEPHOSPHATE ISOMERASE"/>
    <property type="match status" value="1"/>
</dbReference>